<dbReference type="GO" id="GO:0019843">
    <property type="term" value="F:rRNA binding"/>
    <property type="evidence" value="ECO:0007669"/>
    <property type="project" value="UniProtKB-UniRule"/>
</dbReference>
<dbReference type="Proteomes" id="UP000662873">
    <property type="component" value="Chromosome"/>
</dbReference>
<dbReference type="InterPro" id="IPR023674">
    <property type="entry name" value="Ribosomal_uL1-like"/>
</dbReference>
<dbReference type="InterPro" id="IPR002143">
    <property type="entry name" value="Ribosomal_uL1"/>
</dbReference>
<dbReference type="Gene3D" id="3.30.190.20">
    <property type="match status" value="1"/>
</dbReference>
<evidence type="ECO:0000313" key="10">
    <source>
        <dbReference type="EMBL" id="BBO22751.1"/>
    </source>
</evidence>
<dbReference type="HAMAP" id="MF_01318_B">
    <property type="entry name" value="Ribosomal_uL1_B"/>
    <property type="match status" value="1"/>
</dbReference>
<dbReference type="GO" id="GO:0000049">
    <property type="term" value="F:tRNA binding"/>
    <property type="evidence" value="ECO:0007669"/>
    <property type="project" value="UniProtKB-KW"/>
</dbReference>
<keyword evidence="3 9" id="KW-0699">rRNA-binding</keyword>
<dbReference type="GO" id="GO:0006417">
    <property type="term" value="P:regulation of translation"/>
    <property type="evidence" value="ECO:0007669"/>
    <property type="project" value="UniProtKB-KW"/>
</dbReference>
<accession>A0A809S867</accession>
<dbReference type="InterPro" id="IPR005878">
    <property type="entry name" value="Ribosom_uL1_bac-type"/>
</dbReference>
<dbReference type="InterPro" id="IPR016095">
    <property type="entry name" value="Ribosomal_uL1_3-a/b-sand"/>
</dbReference>
<dbReference type="EMBL" id="AP021858">
    <property type="protein sequence ID" value="BBO22751.1"/>
    <property type="molecule type" value="Genomic_DNA"/>
</dbReference>
<keyword evidence="6 9" id="KW-0689">Ribosomal protein</keyword>
<comment type="function">
    <text evidence="9">Binds directly to 23S rRNA. The L1 stalk is quite mobile in the ribosome, and is involved in E site tRNA release.</text>
</comment>
<dbReference type="PANTHER" id="PTHR36427">
    <property type="entry name" value="54S RIBOSOMAL PROTEIN L1, MITOCHONDRIAL"/>
    <property type="match status" value="1"/>
</dbReference>
<evidence type="ECO:0000256" key="4">
    <source>
        <dbReference type="ARBA" id="ARBA00022845"/>
    </source>
</evidence>
<reference evidence="10" key="1">
    <citation type="journal article" name="DNA Res.">
        <title>The physiological potential of anammox bacteria as revealed by their core genome structure.</title>
        <authorList>
            <person name="Okubo T."/>
            <person name="Toyoda A."/>
            <person name="Fukuhara K."/>
            <person name="Uchiyama I."/>
            <person name="Harigaya Y."/>
            <person name="Kuroiwa M."/>
            <person name="Suzuki T."/>
            <person name="Murakami Y."/>
            <person name="Suwa Y."/>
            <person name="Takami H."/>
        </authorList>
    </citation>
    <scope>NUCLEOTIDE SEQUENCE</scope>
    <source>
        <strain evidence="10">317325-2</strain>
    </source>
</reference>
<dbReference type="GO" id="GO:0015934">
    <property type="term" value="C:large ribosomal subunit"/>
    <property type="evidence" value="ECO:0007669"/>
    <property type="project" value="InterPro"/>
</dbReference>
<evidence type="ECO:0000256" key="1">
    <source>
        <dbReference type="ARBA" id="ARBA00010531"/>
    </source>
</evidence>
<comment type="subunit">
    <text evidence="9">Part of the 50S ribosomal subunit.</text>
</comment>
<evidence type="ECO:0000256" key="5">
    <source>
        <dbReference type="ARBA" id="ARBA00022884"/>
    </source>
</evidence>
<evidence type="ECO:0000256" key="7">
    <source>
        <dbReference type="ARBA" id="ARBA00023274"/>
    </source>
</evidence>
<name>A0A809S867_9BACT</name>
<evidence type="ECO:0000256" key="2">
    <source>
        <dbReference type="ARBA" id="ARBA00022491"/>
    </source>
</evidence>
<dbReference type="SUPFAM" id="SSF56808">
    <property type="entry name" value="Ribosomal protein L1"/>
    <property type="match status" value="1"/>
</dbReference>
<dbReference type="Gene3D" id="3.40.50.790">
    <property type="match status" value="1"/>
</dbReference>
<comment type="function">
    <text evidence="9">Protein L1 is also a translational repressor protein, it controls the translation of the L11 operon by binding to its mRNA.</text>
</comment>
<dbReference type="GO" id="GO:0003735">
    <property type="term" value="F:structural constituent of ribosome"/>
    <property type="evidence" value="ECO:0007669"/>
    <property type="project" value="InterPro"/>
</dbReference>
<keyword evidence="5 9" id="KW-0694">RNA-binding</keyword>
<comment type="similarity">
    <text evidence="1 9">Belongs to the universal ribosomal protein uL1 family.</text>
</comment>
<dbReference type="FunFam" id="3.40.50.790:FF:000001">
    <property type="entry name" value="50S ribosomal protein L1"/>
    <property type="match status" value="1"/>
</dbReference>
<dbReference type="PIRSF" id="PIRSF002155">
    <property type="entry name" value="Ribosomal_L1"/>
    <property type="match status" value="1"/>
</dbReference>
<keyword evidence="9" id="KW-0820">tRNA-binding</keyword>
<evidence type="ECO:0000256" key="6">
    <source>
        <dbReference type="ARBA" id="ARBA00022980"/>
    </source>
</evidence>
<organism evidence="10 11">
    <name type="scientific">Candidatus Nitrosymbiomonas proteolyticus</name>
    <dbReference type="NCBI Taxonomy" id="2608984"/>
    <lineage>
        <taxon>Bacteria</taxon>
        <taxon>Bacillati</taxon>
        <taxon>Armatimonadota</taxon>
        <taxon>Armatimonadota incertae sedis</taxon>
        <taxon>Candidatus Nitrosymbiomonas</taxon>
    </lineage>
</organism>
<dbReference type="InterPro" id="IPR028364">
    <property type="entry name" value="Ribosomal_uL1/biogenesis"/>
</dbReference>
<keyword evidence="2 9" id="KW-0678">Repressor</keyword>
<keyword evidence="7 9" id="KW-0687">Ribonucleoprotein</keyword>
<keyword evidence="4 9" id="KW-0810">Translation regulation</keyword>
<gene>
    <name evidence="9" type="primary">rplA</name>
    <name evidence="10" type="ORF">NPRO_03460</name>
</gene>
<evidence type="ECO:0000256" key="8">
    <source>
        <dbReference type="ARBA" id="ARBA00035241"/>
    </source>
</evidence>
<proteinExistence type="inferred from homology"/>
<sequence>MRRRTRKNPHSQRYAEAATSFDRNQFYDIDDAISLVKSTATAKNCPESVDLAIRLGVDAKKSDQNVRGITQLPHGTGRTKKVAVLAKGDLASEAEAAGADYVGAEDLIAKITGGFRDFDVILAAEDMAPQIGKIGKILGPRTPNKRNGTVTNAVGQAVKEIKAATRAEYRIDKAGVVHMGIGKAAFSPEQIKENLYSALNAIIKAKPATSKGRYLVSVTLSSSMGPGVKIDPSVAHKFGS</sequence>
<dbReference type="KEGG" id="npy:NPRO_03460"/>
<dbReference type="AlphaFoldDB" id="A0A809S867"/>
<evidence type="ECO:0000256" key="3">
    <source>
        <dbReference type="ARBA" id="ARBA00022730"/>
    </source>
</evidence>
<evidence type="ECO:0000256" key="9">
    <source>
        <dbReference type="HAMAP-Rule" id="MF_01318"/>
    </source>
</evidence>
<protein>
    <recommendedName>
        <fullName evidence="8 9">Large ribosomal subunit protein uL1</fullName>
    </recommendedName>
</protein>
<dbReference type="Pfam" id="PF00687">
    <property type="entry name" value="Ribosomal_L1"/>
    <property type="match status" value="1"/>
</dbReference>
<evidence type="ECO:0000313" key="11">
    <source>
        <dbReference type="Proteomes" id="UP000662873"/>
    </source>
</evidence>
<dbReference type="PANTHER" id="PTHR36427:SF3">
    <property type="entry name" value="LARGE RIBOSOMAL SUBUNIT PROTEIN UL1M"/>
    <property type="match status" value="1"/>
</dbReference>
<dbReference type="NCBIfam" id="TIGR01169">
    <property type="entry name" value="rplA_bact"/>
    <property type="match status" value="1"/>
</dbReference>
<dbReference type="CDD" id="cd00403">
    <property type="entry name" value="Ribosomal_L1"/>
    <property type="match status" value="1"/>
</dbReference>
<dbReference type="GO" id="GO:0006412">
    <property type="term" value="P:translation"/>
    <property type="evidence" value="ECO:0007669"/>
    <property type="project" value="UniProtKB-UniRule"/>
</dbReference>